<comment type="caution">
    <text evidence="3">The sequence shown here is derived from an EMBL/GenBank/DDBJ whole genome shotgun (WGS) entry which is preliminary data.</text>
</comment>
<comment type="similarity">
    <text evidence="1">Belongs to the glycosyltransferase 47 family.</text>
</comment>
<dbReference type="GO" id="GO:0005794">
    <property type="term" value="C:Golgi apparatus"/>
    <property type="evidence" value="ECO:0007669"/>
    <property type="project" value="TreeGrafter"/>
</dbReference>
<dbReference type="PANTHER" id="PTHR11062">
    <property type="entry name" value="EXOSTOSIN HEPARAN SULFATE GLYCOSYLTRANSFERASE -RELATED"/>
    <property type="match status" value="1"/>
</dbReference>
<dbReference type="GO" id="GO:0015020">
    <property type="term" value="F:glucuronosyltransferase activity"/>
    <property type="evidence" value="ECO:0007669"/>
    <property type="project" value="TreeGrafter"/>
</dbReference>
<dbReference type="Proteomes" id="UP000605970">
    <property type="component" value="Unassembled WGS sequence"/>
</dbReference>
<dbReference type="PANTHER" id="PTHR11062:SF129">
    <property type="entry name" value="EXOSTOSIN-1"/>
    <property type="match status" value="1"/>
</dbReference>
<dbReference type="InterPro" id="IPR040911">
    <property type="entry name" value="Exostosin_GT47"/>
</dbReference>
<feature type="domain" description="Exostosin GT47" evidence="2">
    <location>
        <begin position="36"/>
        <end position="317"/>
    </location>
</feature>
<dbReference type="InterPro" id="IPR004263">
    <property type="entry name" value="Exostosin"/>
</dbReference>
<accession>A0A8S9ZDG9</accession>
<protein>
    <recommendedName>
        <fullName evidence="2">Exostosin GT47 domain-containing protein</fullName>
    </recommendedName>
</protein>
<organism evidence="3 4">
    <name type="scientific">Meloidogyne graminicola</name>
    <dbReference type="NCBI Taxonomy" id="189291"/>
    <lineage>
        <taxon>Eukaryota</taxon>
        <taxon>Metazoa</taxon>
        <taxon>Ecdysozoa</taxon>
        <taxon>Nematoda</taxon>
        <taxon>Chromadorea</taxon>
        <taxon>Rhabditida</taxon>
        <taxon>Tylenchina</taxon>
        <taxon>Tylenchomorpha</taxon>
        <taxon>Tylenchoidea</taxon>
        <taxon>Meloidogynidae</taxon>
        <taxon>Meloidogyninae</taxon>
        <taxon>Meloidogyne</taxon>
    </lineage>
</organism>
<dbReference type="Pfam" id="PF03016">
    <property type="entry name" value="Exostosin_GT47"/>
    <property type="match status" value="1"/>
</dbReference>
<dbReference type="OrthoDB" id="1924787at2759"/>
<sequence>MLIKVFFLSFNRNKLNKSDQCSFANCFNFTKCFDGNFRVYVYPDLQNSTQSKLYSNILKVLRESVYFTDDPDAACLFILSVDTIDRDRISEHYVRDLNSLIESLPQNIWNEGLNHLIFNFYSGTYPNYSDNDLGFNPGKAMIAWTSSSRQHFRYDFDVSIPLFHEGHPLIDDQIDSINSAGHDKYLASFKGKRYVYGIGSETRDMLHHLHNNKSVIIATTCRHNSDWKRFEDERCEDDNANYDRWDYDELMLNSTFCLVPRGRRLGSFRFLESLKHGCIPVIFSDDWVLPFEDFIDWNQLSILGNEKNILFIFDILSNISKNKITKMCHSTQVFERIKRHLGLPSQRKWSCNL</sequence>
<name>A0A8S9ZDG9_9BILA</name>
<proteinExistence type="inferred from homology"/>
<evidence type="ECO:0000313" key="3">
    <source>
        <dbReference type="EMBL" id="KAF7629234.1"/>
    </source>
</evidence>
<dbReference type="GO" id="GO:0015012">
    <property type="term" value="P:heparan sulfate proteoglycan biosynthetic process"/>
    <property type="evidence" value="ECO:0007669"/>
    <property type="project" value="UniProtKB-ARBA"/>
</dbReference>
<keyword evidence="4" id="KW-1185">Reference proteome</keyword>
<reference evidence="3" key="1">
    <citation type="journal article" date="2020" name="Ecol. Evol.">
        <title>Genome structure and content of the rice root-knot nematode (Meloidogyne graminicola).</title>
        <authorList>
            <person name="Phan N.T."/>
            <person name="Danchin E.G.J."/>
            <person name="Klopp C."/>
            <person name="Perfus-Barbeoch L."/>
            <person name="Kozlowski D.K."/>
            <person name="Koutsovoulos G.D."/>
            <person name="Lopez-Roques C."/>
            <person name="Bouchez O."/>
            <person name="Zahm M."/>
            <person name="Besnard G."/>
            <person name="Bellafiore S."/>
        </authorList>
    </citation>
    <scope>NUCLEOTIDE SEQUENCE</scope>
    <source>
        <strain evidence="3">VN-18</strain>
    </source>
</reference>
<dbReference type="AlphaFoldDB" id="A0A8S9ZDG9"/>
<gene>
    <name evidence="3" type="ORF">Mgra_00009256</name>
</gene>
<dbReference type="GO" id="GO:0008375">
    <property type="term" value="F:acetylglucosaminyltransferase activity"/>
    <property type="evidence" value="ECO:0007669"/>
    <property type="project" value="TreeGrafter"/>
</dbReference>
<evidence type="ECO:0000259" key="2">
    <source>
        <dbReference type="Pfam" id="PF03016"/>
    </source>
</evidence>
<evidence type="ECO:0000313" key="4">
    <source>
        <dbReference type="Proteomes" id="UP000605970"/>
    </source>
</evidence>
<evidence type="ECO:0000256" key="1">
    <source>
        <dbReference type="ARBA" id="ARBA00010271"/>
    </source>
</evidence>
<dbReference type="EMBL" id="JABEBT010000145">
    <property type="protein sequence ID" value="KAF7629234.1"/>
    <property type="molecule type" value="Genomic_DNA"/>
</dbReference>